<reference evidence="2" key="1">
    <citation type="submission" date="2020-01" db="EMBL/GenBank/DDBJ databases">
        <title>Whole-genome analyses of novel actinobacteria.</title>
        <authorList>
            <person name="Sahin N."/>
        </authorList>
    </citation>
    <scope>NUCLEOTIDE SEQUENCE</scope>
    <source>
        <strain evidence="2">YC537</strain>
    </source>
</reference>
<dbReference type="Proteomes" id="UP000598297">
    <property type="component" value="Unassembled WGS sequence"/>
</dbReference>
<gene>
    <name evidence="2" type="ORF">GUY60_29905</name>
</gene>
<name>A0A964XNK2_9ACTN</name>
<dbReference type="AlphaFoldDB" id="A0A964XNK2"/>
<dbReference type="EMBL" id="JAAAHS010000339">
    <property type="protein sequence ID" value="NBE55570.1"/>
    <property type="molecule type" value="Genomic_DNA"/>
</dbReference>
<keyword evidence="3" id="KW-1185">Reference proteome</keyword>
<evidence type="ECO:0008006" key="4">
    <source>
        <dbReference type="Google" id="ProtNLM"/>
    </source>
</evidence>
<evidence type="ECO:0000313" key="2">
    <source>
        <dbReference type="EMBL" id="NBE55570.1"/>
    </source>
</evidence>
<proteinExistence type="predicted"/>
<feature type="region of interest" description="Disordered" evidence="1">
    <location>
        <begin position="35"/>
        <end position="86"/>
    </location>
</feature>
<comment type="caution">
    <text evidence="2">The sequence shown here is derived from an EMBL/GenBank/DDBJ whole genome shotgun (WGS) entry which is preliminary data.</text>
</comment>
<sequence length="284" mass="27617">MSSEETHEGPRRRPRFAVASVAAAVLLAGGGGAYVAANASGDGGSGAGSPTADGTPPPLTLDDPERSVAPGEPAPGGVRYRAGGELPDGPDSAAVYRVRGAVSASQVAVLARALDVSGTPRTEGTEWKVGRAGEGPVLTVGKEAPGTWSFRAHSGGTDNCLKGRSCGASGADGSSGIATAEGSGAGPVDERAAKKAAAPVLEAVGQRGAALDASQTLGAVRVVNADPKVGALPTYGWSTGVQVGSDGQVVGGSGQLTKPVKGDTYPVVGAEKAIGLLNKAGSGG</sequence>
<organism evidence="2 3">
    <name type="scientific">Streptomyces boluensis</name>
    <dbReference type="NCBI Taxonomy" id="1775135"/>
    <lineage>
        <taxon>Bacteria</taxon>
        <taxon>Bacillati</taxon>
        <taxon>Actinomycetota</taxon>
        <taxon>Actinomycetes</taxon>
        <taxon>Kitasatosporales</taxon>
        <taxon>Streptomycetaceae</taxon>
        <taxon>Streptomyces</taxon>
    </lineage>
</organism>
<evidence type="ECO:0000256" key="1">
    <source>
        <dbReference type="SAM" id="MobiDB-lite"/>
    </source>
</evidence>
<evidence type="ECO:0000313" key="3">
    <source>
        <dbReference type="Proteomes" id="UP000598297"/>
    </source>
</evidence>
<protein>
    <recommendedName>
        <fullName evidence="4">Large membrane protein</fullName>
    </recommendedName>
</protein>
<accession>A0A964XNK2</accession>
<feature type="non-terminal residue" evidence="2">
    <location>
        <position position="284"/>
    </location>
</feature>